<evidence type="ECO:0000313" key="5">
    <source>
        <dbReference type="Proteomes" id="UP000198866"/>
    </source>
</evidence>
<feature type="domain" description="Cupin type-2" evidence="3">
    <location>
        <begin position="66"/>
        <end position="128"/>
    </location>
</feature>
<dbReference type="SUPFAM" id="SSF51182">
    <property type="entry name" value="RmlC-like cupins"/>
    <property type="match status" value="1"/>
</dbReference>
<dbReference type="Pfam" id="PF07883">
    <property type="entry name" value="Cupin_2"/>
    <property type="match status" value="1"/>
</dbReference>
<dbReference type="STRING" id="667676.SAMN05192539_1007237"/>
<sequence length="147" mass="16390">MNSTPQVFSSIDFPSTPSAIEPSIPNRLVHRRVLEVNDAAFSEERRHPVALVDLPSRSISMTIGGLAPGQSSRMHRHNYETVIYVTKGRGRSRIGSKEVEWEAGDALYVPVWAWHQHSNTGDEDAVYVACENAPLLQNLGVALREER</sequence>
<protein>
    <submittedName>
        <fullName evidence="4">Cupin domain-containing protein</fullName>
    </submittedName>
</protein>
<keyword evidence="5" id="KW-1185">Reference proteome</keyword>
<dbReference type="Gene3D" id="2.60.120.10">
    <property type="entry name" value="Jelly Rolls"/>
    <property type="match status" value="1"/>
</dbReference>
<keyword evidence="2" id="KW-0560">Oxidoreductase</keyword>
<dbReference type="InterPro" id="IPR013096">
    <property type="entry name" value="Cupin_2"/>
</dbReference>
<dbReference type="PANTHER" id="PTHR41517:SF1">
    <property type="entry name" value="CUPIN"/>
    <property type="match status" value="1"/>
</dbReference>
<dbReference type="OrthoDB" id="285029at2"/>
<name>A0A1H6WSU9_9BURK</name>
<dbReference type="InterPro" id="IPR011051">
    <property type="entry name" value="RmlC_Cupin_sf"/>
</dbReference>
<keyword evidence="1" id="KW-0223">Dioxygenase</keyword>
<dbReference type="InterPro" id="IPR014710">
    <property type="entry name" value="RmlC-like_jellyroll"/>
</dbReference>
<dbReference type="AlphaFoldDB" id="A0A1H6WSU9"/>
<evidence type="ECO:0000313" key="4">
    <source>
        <dbReference type="EMBL" id="SEJ19903.1"/>
    </source>
</evidence>
<evidence type="ECO:0000259" key="3">
    <source>
        <dbReference type="Pfam" id="PF07883"/>
    </source>
</evidence>
<dbReference type="GO" id="GO:0051213">
    <property type="term" value="F:dioxygenase activity"/>
    <property type="evidence" value="ECO:0007669"/>
    <property type="project" value="UniProtKB-KW"/>
</dbReference>
<evidence type="ECO:0000256" key="1">
    <source>
        <dbReference type="ARBA" id="ARBA00022964"/>
    </source>
</evidence>
<dbReference type="Proteomes" id="UP000198866">
    <property type="component" value="Unassembled WGS sequence"/>
</dbReference>
<proteinExistence type="predicted"/>
<evidence type="ECO:0000256" key="2">
    <source>
        <dbReference type="ARBA" id="ARBA00023002"/>
    </source>
</evidence>
<dbReference type="InterPro" id="IPR047183">
    <property type="entry name" value="GDO-like"/>
</dbReference>
<accession>A0A1H6WSU9</accession>
<reference evidence="5" key="1">
    <citation type="submission" date="2016-10" db="EMBL/GenBank/DDBJ databases">
        <authorList>
            <person name="Varghese N."/>
            <person name="Submissions S."/>
        </authorList>
    </citation>
    <scope>NUCLEOTIDE SEQUENCE [LARGE SCALE GENOMIC DNA]</scope>
    <source>
        <strain evidence="5">LMG 26031</strain>
    </source>
</reference>
<dbReference type="EMBL" id="FNYE01000007">
    <property type="protein sequence ID" value="SEJ19903.1"/>
    <property type="molecule type" value="Genomic_DNA"/>
</dbReference>
<gene>
    <name evidence="4" type="ORF">SAMN05192539_1007237</name>
</gene>
<organism evidence="4 5">
    <name type="scientific">Paraburkholderia diazotrophica</name>
    <dbReference type="NCBI Taxonomy" id="667676"/>
    <lineage>
        <taxon>Bacteria</taxon>
        <taxon>Pseudomonadati</taxon>
        <taxon>Pseudomonadota</taxon>
        <taxon>Betaproteobacteria</taxon>
        <taxon>Burkholderiales</taxon>
        <taxon>Burkholderiaceae</taxon>
        <taxon>Paraburkholderia</taxon>
    </lineage>
</organism>
<dbReference type="PANTHER" id="PTHR41517">
    <property type="entry name" value="1,2-DIOXYGENASE PROTEIN-RELATED"/>
    <property type="match status" value="1"/>
</dbReference>